<accession>A0A8B6GM46</accession>
<keyword evidence="3" id="KW-1185">Reference proteome</keyword>
<dbReference type="Proteomes" id="UP000596742">
    <property type="component" value="Unassembled WGS sequence"/>
</dbReference>
<organism evidence="2 3">
    <name type="scientific">Mytilus galloprovincialis</name>
    <name type="common">Mediterranean mussel</name>
    <dbReference type="NCBI Taxonomy" id="29158"/>
    <lineage>
        <taxon>Eukaryota</taxon>
        <taxon>Metazoa</taxon>
        <taxon>Spiralia</taxon>
        <taxon>Lophotrochozoa</taxon>
        <taxon>Mollusca</taxon>
        <taxon>Bivalvia</taxon>
        <taxon>Autobranchia</taxon>
        <taxon>Pteriomorphia</taxon>
        <taxon>Mytilida</taxon>
        <taxon>Mytiloidea</taxon>
        <taxon>Mytilidae</taxon>
        <taxon>Mytilinae</taxon>
        <taxon>Mytilus</taxon>
    </lineage>
</organism>
<comment type="caution">
    <text evidence="2">The sequence shown here is derived from an EMBL/GenBank/DDBJ whole genome shotgun (WGS) entry which is preliminary data.</text>
</comment>
<dbReference type="AlphaFoldDB" id="A0A8B6GM46"/>
<keyword evidence="2" id="KW-0689">Ribosomal protein</keyword>
<sequence>MTSLTVKKHAFCSRFFVACSRLQYSSSAEKVQEQGQKENFRQLKIVGVHEIKERIQRTRFQRVRQPPRHLKMKVDQDWTNVWPTAHSFKWSVVPFPVRQGHVKNLAENEGMIPEKYGNLELMKIPNFLHLTPIHIKKQCQALKELCTPWPEGLEGNEINRLFPLESQTNDYCFASNNIRDPRARNVTVKFNVGNLKLTKAAKRKFLHLVGDRYDSVNNEVTLTSDRCPLKAQNFDYIMYLLTVLYHESSVKEAWEDEITLEDMSRIPWKLSSSRKNLVKMLAATNNINIKDENLTEEDQEKLKQLDSEVDEKYKTYKSTVLNLVNQGETKTNIENYKNSVLELMNLPKFEVH</sequence>
<dbReference type="InterPro" id="IPR019349">
    <property type="entry name" value="Ribosomal_mS35_mit"/>
</dbReference>
<feature type="domain" description="Small ribosomal subunit protein mS35 mitochondrial conserved" evidence="1">
    <location>
        <begin position="180"/>
        <end position="260"/>
    </location>
</feature>
<dbReference type="Pfam" id="PF10213">
    <property type="entry name" value="MRP-S28"/>
    <property type="match status" value="1"/>
</dbReference>
<keyword evidence="2" id="KW-0687">Ribonucleoprotein</keyword>
<dbReference type="GO" id="GO:0032543">
    <property type="term" value="P:mitochondrial translation"/>
    <property type="evidence" value="ECO:0007669"/>
    <property type="project" value="InterPro"/>
</dbReference>
<name>A0A8B6GM46_MYTGA</name>
<gene>
    <name evidence="2" type="ORF">MGAL_10B067318</name>
</gene>
<reference evidence="2" key="1">
    <citation type="submission" date="2018-11" db="EMBL/GenBank/DDBJ databases">
        <authorList>
            <person name="Alioto T."/>
            <person name="Alioto T."/>
        </authorList>
    </citation>
    <scope>NUCLEOTIDE SEQUENCE</scope>
</reference>
<evidence type="ECO:0000313" key="2">
    <source>
        <dbReference type="EMBL" id="VDI65987.1"/>
    </source>
</evidence>
<protein>
    <submittedName>
        <fullName evidence="2">Small subunit ribosomal protein S35</fullName>
    </submittedName>
</protein>
<evidence type="ECO:0000313" key="3">
    <source>
        <dbReference type="Proteomes" id="UP000596742"/>
    </source>
</evidence>
<dbReference type="InterPro" id="IPR039848">
    <property type="entry name" value="Ribosomal_mS35_mt"/>
</dbReference>
<evidence type="ECO:0000259" key="1">
    <source>
        <dbReference type="Pfam" id="PF10213"/>
    </source>
</evidence>
<dbReference type="PANTHER" id="PTHR13490:SF0">
    <property type="entry name" value="SMALL RIBOSOMAL SUBUNIT PROTEIN MS35"/>
    <property type="match status" value="1"/>
</dbReference>
<dbReference type="GO" id="GO:0003735">
    <property type="term" value="F:structural constituent of ribosome"/>
    <property type="evidence" value="ECO:0007669"/>
    <property type="project" value="InterPro"/>
</dbReference>
<dbReference type="GO" id="GO:0005763">
    <property type="term" value="C:mitochondrial small ribosomal subunit"/>
    <property type="evidence" value="ECO:0007669"/>
    <property type="project" value="TreeGrafter"/>
</dbReference>
<dbReference type="OrthoDB" id="283424at2759"/>
<dbReference type="EMBL" id="UYJE01008669">
    <property type="protein sequence ID" value="VDI65987.1"/>
    <property type="molecule type" value="Genomic_DNA"/>
</dbReference>
<proteinExistence type="predicted"/>
<dbReference type="PANTHER" id="PTHR13490">
    <property type="entry name" value="MITOCHONDRIAL 28S RIBOSOMAL PROTEIN S28"/>
    <property type="match status" value="1"/>
</dbReference>